<dbReference type="AlphaFoldDB" id="A0A6J4V1C1"/>
<proteinExistence type="predicted"/>
<protein>
    <submittedName>
        <fullName evidence="2">Uncharacterized protein</fullName>
    </submittedName>
</protein>
<dbReference type="EMBL" id="CADCWH010000325">
    <property type="protein sequence ID" value="CAA9565734.1"/>
    <property type="molecule type" value="Genomic_DNA"/>
</dbReference>
<sequence>WSSVPQIREASRVDPSSAAVPRTGRPTAVAGHRSVRATPS</sequence>
<feature type="non-terminal residue" evidence="2">
    <location>
        <position position="40"/>
    </location>
</feature>
<evidence type="ECO:0000313" key="2">
    <source>
        <dbReference type="EMBL" id="CAA9565734.1"/>
    </source>
</evidence>
<name>A0A6J4V1C1_9BACT</name>
<feature type="region of interest" description="Disordered" evidence="1">
    <location>
        <begin position="1"/>
        <end position="40"/>
    </location>
</feature>
<evidence type="ECO:0000256" key="1">
    <source>
        <dbReference type="SAM" id="MobiDB-lite"/>
    </source>
</evidence>
<organism evidence="2">
    <name type="scientific">uncultured Thermomicrobiales bacterium</name>
    <dbReference type="NCBI Taxonomy" id="1645740"/>
    <lineage>
        <taxon>Bacteria</taxon>
        <taxon>Pseudomonadati</taxon>
        <taxon>Thermomicrobiota</taxon>
        <taxon>Thermomicrobia</taxon>
        <taxon>Thermomicrobiales</taxon>
        <taxon>environmental samples</taxon>
    </lineage>
</organism>
<accession>A0A6J4V1C1</accession>
<reference evidence="2" key="1">
    <citation type="submission" date="2020-02" db="EMBL/GenBank/DDBJ databases">
        <authorList>
            <person name="Meier V. D."/>
        </authorList>
    </citation>
    <scope>NUCLEOTIDE SEQUENCE</scope>
    <source>
        <strain evidence="2">AVDCRST_MAG70</strain>
    </source>
</reference>
<feature type="non-terminal residue" evidence="2">
    <location>
        <position position="1"/>
    </location>
</feature>
<gene>
    <name evidence="2" type="ORF">AVDCRST_MAG70-2023</name>
</gene>